<reference evidence="1 2" key="1">
    <citation type="submission" date="2015-11" db="EMBL/GenBank/DDBJ databases">
        <title>Genome sequence of Pyrodictium occultum PL-19, a marine hyperthermophilic archaeon isolated from Volcano, Italy.</title>
        <authorList>
            <person name="Utturkar S."/>
            <person name="Huber H."/>
            <person name="Leptihn S."/>
            <person name="Brown S."/>
            <person name="Stetter K.O."/>
            <person name="Podar M."/>
        </authorList>
    </citation>
    <scope>NUCLEOTIDE SEQUENCE [LARGE SCALE GENOMIC DNA]</scope>
    <source>
        <strain evidence="1 2">PL-19</strain>
    </source>
</reference>
<dbReference type="Proteomes" id="UP000053352">
    <property type="component" value="Unassembled WGS sequence"/>
</dbReference>
<sequence length="318" mass="34911">MEGQGPVCSRCILHCRGEGRCGVVAPGRGDLRPWRALWLSVLRVEDVPLAHTCPGGVAARLMLPGSPVRCSRCSWRDYADPRGLELRRLEPGELRRLRMLSPSVFLLDGGEPLVADWVMQLPGLVREAAPGVRYVLARTAGLVALERLREAREAGYNGVVFEYLLAVEKLPRPDHAAAALREAHRLFEAVEIHVPYDGSPGAAAAVADLAARYPGTPVHVLPLGEELGDKAYSLVEKLRDRGRWNVYLYPEESYTLTDTACPRCGAPVVSRKPWGVRVYADAGGGTAPRCPRCGEPLPWLRLCGPPRRAAIHRETVVW</sequence>
<gene>
    <name evidence="1" type="ORF">CF15_05020</name>
</gene>
<accession>A0A0V8RVX9</accession>
<proteinExistence type="predicted"/>
<protein>
    <recommendedName>
        <fullName evidence="3">Radical SAM core domain-containing protein</fullName>
    </recommendedName>
</protein>
<dbReference type="AlphaFoldDB" id="A0A0V8RVX9"/>
<evidence type="ECO:0000313" key="2">
    <source>
        <dbReference type="Proteomes" id="UP000053352"/>
    </source>
</evidence>
<comment type="caution">
    <text evidence="1">The sequence shown here is derived from an EMBL/GenBank/DDBJ whole genome shotgun (WGS) entry which is preliminary data.</text>
</comment>
<dbReference type="STRING" id="2309.CF15_05020"/>
<evidence type="ECO:0000313" key="1">
    <source>
        <dbReference type="EMBL" id="KSW12130.1"/>
    </source>
</evidence>
<dbReference type="RefSeq" id="WP_058370810.1">
    <property type="nucleotide sequence ID" value="NZ_LNTB01000001.1"/>
</dbReference>
<dbReference type="SUPFAM" id="SSF161187">
    <property type="entry name" value="YfgJ-like"/>
    <property type="match status" value="1"/>
</dbReference>
<evidence type="ECO:0008006" key="3">
    <source>
        <dbReference type="Google" id="ProtNLM"/>
    </source>
</evidence>
<name>A0A0V8RVX9_PYROC</name>
<dbReference type="EMBL" id="LNTB01000001">
    <property type="protein sequence ID" value="KSW12130.1"/>
    <property type="molecule type" value="Genomic_DNA"/>
</dbReference>
<organism evidence="1 2">
    <name type="scientific">Pyrodictium occultum</name>
    <dbReference type="NCBI Taxonomy" id="2309"/>
    <lineage>
        <taxon>Archaea</taxon>
        <taxon>Thermoproteota</taxon>
        <taxon>Thermoprotei</taxon>
        <taxon>Desulfurococcales</taxon>
        <taxon>Pyrodictiaceae</taxon>
        <taxon>Pyrodictium</taxon>
    </lineage>
</organism>
<dbReference type="OrthoDB" id="15127at2157"/>
<keyword evidence="2" id="KW-1185">Reference proteome</keyword>